<gene>
    <name evidence="1" type="ordered locus">Kole_0791</name>
</gene>
<dbReference type="AlphaFoldDB" id="C5CG61"/>
<reference evidence="1 2" key="2">
    <citation type="journal article" date="2011" name="J. Bacteriol.">
        <title>Genome Sequence of Kosmotoga olearia Strain TBF 19.5.1, a Thermophilic Bacterium with a Wide Growth Temperature Range, Isolated from the Troll B Oil Platform in the North Sea.</title>
        <authorList>
            <person name="Swithers K.S."/>
            <person name="Dipippo J.L."/>
            <person name="Bruce D.C."/>
            <person name="Detter C."/>
            <person name="Tapia R."/>
            <person name="Han S."/>
            <person name="Goodwin L.A."/>
            <person name="Han J."/>
            <person name="Woyke T."/>
            <person name="Pitluck S."/>
            <person name="Pennacchio L."/>
            <person name="Nolan M."/>
            <person name="Mikhailova N."/>
            <person name="Land M.L."/>
            <person name="Nesbo C.L."/>
            <person name="Gogarten J.P."/>
            <person name="Noll K.M."/>
        </authorList>
    </citation>
    <scope>NUCLEOTIDE SEQUENCE [LARGE SCALE GENOMIC DNA]</scope>
    <source>
        <strain evidence="2">ATCC BAA-1733 / DSM 21960 / TBF 19.5.1</strain>
    </source>
</reference>
<accession>C5CG61</accession>
<dbReference type="Proteomes" id="UP000002382">
    <property type="component" value="Chromosome"/>
</dbReference>
<dbReference type="EMBL" id="CP001634">
    <property type="protein sequence ID" value="ACR79502.1"/>
    <property type="molecule type" value="Genomic_DNA"/>
</dbReference>
<proteinExistence type="predicted"/>
<organism evidence="1 2">
    <name type="scientific">Kosmotoga olearia (strain ATCC BAA-1733 / DSM 21960 / TBF 19.5.1)</name>
    <dbReference type="NCBI Taxonomy" id="521045"/>
    <lineage>
        <taxon>Bacteria</taxon>
        <taxon>Thermotogati</taxon>
        <taxon>Thermotogota</taxon>
        <taxon>Thermotogae</taxon>
        <taxon>Kosmotogales</taxon>
        <taxon>Kosmotogaceae</taxon>
        <taxon>Kosmotoga</taxon>
    </lineage>
</organism>
<protein>
    <submittedName>
        <fullName evidence="1">Uncharacterized protein</fullName>
    </submittedName>
</protein>
<keyword evidence="2" id="KW-1185">Reference proteome</keyword>
<evidence type="ECO:0000313" key="1">
    <source>
        <dbReference type="EMBL" id="ACR79502.1"/>
    </source>
</evidence>
<dbReference type="KEGG" id="kol:Kole_0791"/>
<evidence type="ECO:0000313" key="2">
    <source>
        <dbReference type="Proteomes" id="UP000002382"/>
    </source>
</evidence>
<sequence>MKTLPMKNASFSDEIRHLLYWKLEKDNVSGIQGDSGE</sequence>
<dbReference type="HOGENOM" id="CLU_3344816_0_0_0"/>
<name>C5CG61_KOSOT</name>
<reference evidence="1 2" key="1">
    <citation type="submission" date="2009-06" db="EMBL/GenBank/DDBJ databases">
        <title>Complete sequence of Thermotogales bacterium TBF 19.5.1.</title>
        <authorList>
            <consortium name="US DOE Joint Genome Institute"/>
            <person name="Lucas S."/>
            <person name="Copeland A."/>
            <person name="Lapidus A."/>
            <person name="Glavina del Rio T."/>
            <person name="Tice H."/>
            <person name="Bruce D."/>
            <person name="Goodwin L."/>
            <person name="Pitluck S."/>
            <person name="Chertkov O."/>
            <person name="Brettin T."/>
            <person name="Detter J.C."/>
            <person name="Han C."/>
            <person name="Schmutz J."/>
            <person name="Larimer F."/>
            <person name="Land M."/>
            <person name="Hauser L."/>
            <person name="Kyrpides N."/>
            <person name="Ovchinnikova G."/>
            <person name="Noll K."/>
        </authorList>
    </citation>
    <scope>NUCLEOTIDE SEQUENCE [LARGE SCALE GENOMIC DNA]</scope>
    <source>
        <strain evidence="2">ATCC BAA-1733 / DSM 21960 / TBF 19.5.1</strain>
    </source>
</reference>